<proteinExistence type="predicted"/>
<organism evidence="1">
    <name type="scientific">Anguilla anguilla</name>
    <name type="common">European freshwater eel</name>
    <name type="synonym">Muraena anguilla</name>
    <dbReference type="NCBI Taxonomy" id="7936"/>
    <lineage>
        <taxon>Eukaryota</taxon>
        <taxon>Metazoa</taxon>
        <taxon>Chordata</taxon>
        <taxon>Craniata</taxon>
        <taxon>Vertebrata</taxon>
        <taxon>Euteleostomi</taxon>
        <taxon>Actinopterygii</taxon>
        <taxon>Neopterygii</taxon>
        <taxon>Teleostei</taxon>
        <taxon>Anguilliformes</taxon>
        <taxon>Anguillidae</taxon>
        <taxon>Anguilla</taxon>
    </lineage>
</organism>
<dbReference type="EMBL" id="GBXM01057468">
    <property type="protein sequence ID" value="JAH51109.1"/>
    <property type="molecule type" value="Transcribed_RNA"/>
</dbReference>
<reference evidence="1" key="2">
    <citation type="journal article" date="2015" name="Fish Shellfish Immunol.">
        <title>Early steps in the European eel (Anguilla anguilla)-Vibrio vulnificus interaction in the gills: Role of the RtxA13 toxin.</title>
        <authorList>
            <person name="Callol A."/>
            <person name="Pajuelo D."/>
            <person name="Ebbesson L."/>
            <person name="Teles M."/>
            <person name="MacKenzie S."/>
            <person name="Amaro C."/>
        </authorList>
    </citation>
    <scope>NUCLEOTIDE SEQUENCE</scope>
</reference>
<evidence type="ECO:0000313" key="1">
    <source>
        <dbReference type="EMBL" id="JAH51109.1"/>
    </source>
</evidence>
<reference evidence="1" key="1">
    <citation type="submission" date="2014-11" db="EMBL/GenBank/DDBJ databases">
        <authorList>
            <person name="Amaro Gonzalez C."/>
        </authorList>
    </citation>
    <scope>NUCLEOTIDE SEQUENCE</scope>
</reference>
<name>A0A0E9TBM1_ANGAN</name>
<sequence length="33" mass="3803">MHTSPQYYPVLFHYLPNYSTPGTYHTVACMSPV</sequence>
<dbReference type="AlphaFoldDB" id="A0A0E9TBM1"/>
<accession>A0A0E9TBM1</accession>
<protein>
    <submittedName>
        <fullName evidence="1">Uncharacterized protein</fullName>
    </submittedName>
</protein>